<reference evidence="1 2" key="1">
    <citation type="submission" date="2023-08" db="EMBL/GenBank/DDBJ databases">
        <title>Black Yeasts Isolated from many extreme environments.</title>
        <authorList>
            <person name="Coleine C."/>
            <person name="Stajich J.E."/>
            <person name="Selbmann L."/>
        </authorList>
    </citation>
    <scope>NUCLEOTIDE SEQUENCE [LARGE SCALE GENOMIC DNA]</scope>
    <source>
        <strain evidence="1 2">CCFEE 536</strain>
    </source>
</reference>
<name>A0ABR0KIS9_9PEZI</name>
<feature type="non-terminal residue" evidence="1">
    <location>
        <position position="124"/>
    </location>
</feature>
<accession>A0ABR0KIS9</accession>
<organism evidence="1 2">
    <name type="scientific">Cryomyces antarcticus</name>
    <dbReference type="NCBI Taxonomy" id="329879"/>
    <lineage>
        <taxon>Eukaryota</taxon>
        <taxon>Fungi</taxon>
        <taxon>Dikarya</taxon>
        <taxon>Ascomycota</taxon>
        <taxon>Pezizomycotina</taxon>
        <taxon>Dothideomycetes</taxon>
        <taxon>Dothideomycetes incertae sedis</taxon>
        <taxon>Cryomyces</taxon>
    </lineage>
</organism>
<gene>
    <name evidence="1" type="ORF">LTR16_007350</name>
</gene>
<proteinExistence type="predicted"/>
<dbReference type="Proteomes" id="UP001357485">
    <property type="component" value="Unassembled WGS sequence"/>
</dbReference>
<comment type="caution">
    <text evidence="1">The sequence shown here is derived from an EMBL/GenBank/DDBJ whole genome shotgun (WGS) entry which is preliminary data.</text>
</comment>
<sequence length="124" mass="14194">MTEEFLEIVCKEASFHAYIRGSFDPHPKESRLFQQLTSTVLQHMRHVSIKVVWNDHTPQPSLFDLRPFGRFSTMDDHITPVLRAMTAVRDLAIDLKLLCLAGDSHRVECADIDQAFEASKGLRN</sequence>
<evidence type="ECO:0000313" key="2">
    <source>
        <dbReference type="Proteomes" id="UP001357485"/>
    </source>
</evidence>
<protein>
    <submittedName>
        <fullName evidence="1">Uncharacterized protein</fullName>
    </submittedName>
</protein>
<dbReference type="EMBL" id="JAVRRA010026172">
    <property type="protein sequence ID" value="KAK5095930.1"/>
    <property type="molecule type" value="Genomic_DNA"/>
</dbReference>
<evidence type="ECO:0000313" key="1">
    <source>
        <dbReference type="EMBL" id="KAK5095930.1"/>
    </source>
</evidence>
<keyword evidence="2" id="KW-1185">Reference proteome</keyword>